<feature type="region of interest" description="Disordered" evidence="1">
    <location>
        <begin position="520"/>
        <end position="557"/>
    </location>
</feature>
<proteinExistence type="predicted"/>
<dbReference type="RefSeq" id="WP_379534461.1">
    <property type="nucleotide sequence ID" value="NZ_JBHSBI010000036.1"/>
</dbReference>
<dbReference type="Gene3D" id="3.40.50.300">
    <property type="entry name" value="P-loop containing nucleotide triphosphate hydrolases"/>
    <property type="match status" value="1"/>
</dbReference>
<evidence type="ECO:0000313" key="3">
    <source>
        <dbReference type="Proteomes" id="UP001595851"/>
    </source>
</evidence>
<dbReference type="Gene3D" id="3.30.420.240">
    <property type="match status" value="1"/>
</dbReference>
<name>A0ABV8GKZ0_9ACTN</name>
<dbReference type="InterPro" id="IPR027417">
    <property type="entry name" value="P-loop_NTPase"/>
</dbReference>
<keyword evidence="3" id="KW-1185">Reference proteome</keyword>
<evidence type="ECO:0000256" key="1">
    <source>
        <dbReference type="SAM" id="MobiDB-lite"/>
    </source>
</evidence>
<sequence length="572" mass="61648">MALTIPTAINPPGDAKSLLANNMFIELMTLPPEDRRLVLEDLDDAEARQVYAAAYRVAGTSFAIWEDDPVGFVEQVLGAAVWSVPRRFMTALTEHKQVAVPSCFGSSKTFSCGQLVLWASLVYPVGTNIVVTLAPLWRQVARQLWPEVRAAHTRAGLPGTIDTAQYKLPDKNGLDTVVAYGIAAAPHNEAAVQGIHSANLLLVVEEAGGIAPTIGNNLAGLLVGEGARMIAIGNPPTDEVNTWFEKLCGDPEVLTIPIPAWETPNLTGENFGECQSCPGSGHSPAKHMVDRAWIERTTRVHGPKSNYVRAKIDAKFPKGLTNVVIPAEWVEAAVEMDEPELAPGWARLRDLGLADEDGEWLVQSRAWVRLGVDVASDGGDELVVARLVGDLATVEHTSSGPENADPVAVAGVILKEILRAEALAQALGSPHPVRVKIDGNGLGWGVAGLLAAWGREGKHGAEIVAVLVSESPGREPDEATLRPFLKRDEMWLATRALVRPDEYGMTRLRLRVDEMTAGQLSAPKLSTRSSGHSVVESKKEMRKRGVSSPDRGEGVLLSVYEPAEEDEWRILA</sequence>
<dbReference type="Proteomes" id="UP001595851">
    <property type="component" value="Unassembled WGS sequence"/>
</dbReference>
<protein>
    <recommendedName>
        <fullName evidence="4">Terminase</fullName>
    </recommendedName>
</protein>
<evidence type="ECO:0008006" key="4">
    <source>
        <dbReference type="Google" id="ProtNLM"/>
    </source>
</evidence>
<gene>
    <name evidence="2" type="ORF">ACFOY2_45900</name>
</gene>
<organism evidence="2 3">
    <name type="scientific">Nonomuraea purpurea</name>
    <dbReference type="NCBI Taxonomy" id="1849276"/>
    <lineage>
        <taxon>Bacteria</taxon>
        <taxon>Bacillati</taxon>
        <taxon>Actinomycetota</taxon>
        <taxon>Actinomycetes</taxon>
        <taxon>Streptosporangiales</taxon>
        <taxon>Streptosporangiaceae</taxon>
        <taxon>Nonomuraea</taxon>
    </lineage>
</organism>
<accession>A0ABV8GKZ0</accession>
<dbReference type="EMBL" id="JBHSBI010000036">
    <property type="protein sequence ID" value="MFC4014626.1"/>
    <property type="molecule type" value="Genomic_DNA"/>
</dbReference>
<evidence type="ECO:0000313" key="2">
    <source>
        <dbReference type="EMBL" id="MFC4014626.1"/>
    </source>
</evidence>
<reference evidence="3" key="1">
    <citation type="journal article" date="2019" name="Int. J. Syst. Evol. Microbiol.">
        <title>The Global Catalogue of Microorganisms (GCM) 10K type strain sequencing project: providing services to taxonomists for standard genome sequencing and annotation.</title>
        <authorList>
            <consortium name="The Broad Institute Genomics Platform"/>
            <consortium name="The Broad Institute Genome Sequencing Center for Infectious Disease"/>
            <person name="Wu L."/>
            <person name="Ma J."/>
        </authorList>
    </citation>
    <scope>NUCLEOTIDE SEQUENCE [LARGE SCALE GENOMIC DNA]</scope>
    <source>
        <strain evidence="3">TBRC 1276</strain>
    </source>
</reference>
<comment type="caution">
    <text evidence="2">The sequence shown here is derived from an EMBL/GenBank/DDBJ whole genome shotgun (WGS) entry which is preliminary data.</text>
</comment>